<evidence type="ECO:0000259" key="16">
    <source>
        <dbReference type="PROSITE" id="PS50011"/>
    </source>
</evidence>
<comment type="catalytic activity">
    <reaction evidence="12">
        <text>L-threonyl-[protein] + ATP = O-phospho-L-threonyl-[protein] + ADP + H(+)</text>
        <dbReference type="Rhea" id="RHEA:46608"/>
        <dbReference type="Rhea" id="RHEA-COMP:11060"/>
        <dbReference type="Rhea" id="RHEA-COMP:11605"/>
        <dbReference type="ChEBI" id="CHEBI:15378"/>
        <dbReference type="ChEBI" id="CHEBI:30013"/>
        <dbReference type="ChEBI" id="CHEBI:30616"/>
        <dbReference type="ChEBI" id="CHEBI:61977"/>
        <dbReference type="ChEBI" id="CHEBI:456216"/>
        <dbReference type="EC" id="2.7.11.1"/>
    </reaction>
</comment>
<dbReference type="FunFam" id="1.10.510.10:FF:001023">
    <property type="entry name" value="Os07g0541700 protein"/>
    <property type="match status" value="1"/>
</dbReference>
<evidence type="ECO:0000313" key="17">
    <source>
        <dbReference type="EMBL" id="KMZ59215.1"/>
    </source>
</evidence>
<keyword evidence="3" id="KW-0723">Serine/threonine-protein kinase</keyword>
<keyword evidence="7 14" id="KW-0547">Nucleotide-binding</keyword>
<evidence type="ECO:0000256" key="6">
    <source>
        <dbReference type="ARBA" id="ARBA00022692"/>
    </source>
</evidence>
<keyword evidence="8 17" id="KW-0418">Kinase</keyword>
<keyword evidence="5" id="KW-0808">Transferase</keyword>
<evidence type="ECO:0000256" key="9">
    <source>
        <dbReference type="ARBA" id="ARBA00022840"/>
    </source>
</evidence>
<evidence type="ECO:0000256" key="7">
    <source>
        <dbReference type="ARBA" id="ARBA00022741"/>
    </source>
</evidence>
<accession>A0A0K9NTE9</accession>
<evidence type="ECO:0000256" key="13">
    <source>
        <dbReference type="ARBA" id="ARBA00048679"/>
    </source>
</evidence>
<dbReference type="Proteomes" id="UP000036987">
    <property type="component" value="Unassembled WGS sequence"/>
</dbReference>
<protein>
    <recommendedName>
        <fullName evidence="2">non-specific serine/threonine protein kinase</fullName>
        <ecNumber evidence="2">2.7.11.1</ecNumber>
    </recommendedName>
</protein>
<dbReference type="Gene3D" id="3.30.200.20">
    <property type="entry name" value="Phosphorylase Kinase, domain 1"/>
    <property type="match status" value="1"/>
</dbReference>
<dbReference type="InterPro" id="IPR052232">
    <property type="entry name" value="RLK_Ser/Thr-Kinase"/>
</dbReference>
<dbReference type="EC" id="2.7.11.1" evidence="2"/>
<dbReference type="InterPro" id="IPR017441">
    <property type="entry name" value="Protein_kinase_ATP_BS"/>
</dbReference>
<evidence type="ECO:0000313" key="18">
    <source>
        <dbReference type="Proteomes" id="UP000036987"/>
    </source>
</evidence>
<feature type="binding site" evidence="14">
    <location>
        <position position="132"/>
    </location>
    <ligand>
        <name>ATP</name>
        <dbReference type="ChEBI" id="CHEBI:30616"/>
    </ligand>
</feature>
<organism evidence="17 18">
    <name type="scientific">Zostera marina</name>
    <name type="common">Eelgrass</name>
    <dbReference type="NCBI Taxonomy" id="29655"/>
    <lineage>
        <taxon>Eukaryota</taxon>
        <taxon>Viridiplantae</taxon>
        <taxon>Streptophyta</taxon>
        <taxon>Embryophyta</taxon>
        <taxon>Tracheophyta</taxon>
        <taxon>Spermatophyta</taxon>
        <taxon>Magnoliopsida</taxon>
        <taxon>Liliopsida</taxon>
        <taxon>Zosteraceae</taxon>
        <taxon>Zostera</taxon>
    </lineage>
</organism>
<evidence type="ECO:0000256" key="10">
    <source>
        <dbReference type="ARBA" id="ARBA00022989"/>
    </source>
</evidence>
<comment type="caution">
    <text evidence="17">The sequence shown here is derived from an EMBL/GenBank/DDBJ whole genome shotgun (WGS) entry which is preliminary data.</text>
</comment>
<dbReference type="GO" id="GO:0016020">
    <property type="term" value="C:membrane"/>
    <property type="evidence" value="ECO:0007669"/>
    <property type="project" value="UniProtKB-SubCell"/>
</dbReference>
<keyword evidence="10 15" id="KW-1133">Transmembrane helix</keyword>
<dbReference type="FunFam" id="3.30.200.20:FF:000162">
    <property type="entry name" value="Adenine nucleotide alpha hydrolase-like domain kinase"/>
    <property type="match status" value="1"/>
</dbReference>
<gene>
    <name evidence="17" type="ORF">ZOSMA_6G01480</name>
</gene>
<name>A0A0K9NTE9_ZOSMR</name>
<evidence type="ECO:0000256" key="1">
    <source>
        <dbReference type="ARBA" id="ARBA00004167"/>
    </source>
</evidence>
<keyword evidence="6 15" id="KW-0812">Transmembrane</keyword>
<evidence type="ECO:0000256" key="8">
    <source>
        <dbReference type="ARBA" id="ARBA00022777"/>
    </source>
</evidence>
<dbReference type="GO" id="GO:0004674">
    <property type="term" value="F:protein serine/threonine kinase activity"/>
    <property type="evidence" value="ECO:0007669"/>
    <property type="project" value="UniProtKB-KW"/>
</dbReference>
<evidence type="ECO:0000256" key="14">
    <source>
        <dbReference type="PROSITE-ProRule" id="PRU10141"/>
    </source>
</evidence>
<keyword evidence="11 15" id="KW-0472">Membrane</keyword>
<dbReference type="InterPro" id="IPR001245">
    <property type="entry name" value="Ser-Thr/Tyr_kinase_cat_dom"/>
</dbReference>
<dbReference type="AlphaFoldDB" id="A0A0K9NTE9"/>
<keyword evidence="9 14" id="KW-0067">ATP-binding</keyword>
<dbReference type="SUPFAM" id="SSF56112">
    <property type="entry name" value="Protein kinase-like (PK-like)"/>
    <property type="match status" value="1"/>
</dbReference>
<evidence type="ECO:0000256" key="11">
    <source>
        <dbReference type="ARBA" id="ARBA00023136"/>
    </source>
</evidence>
<comment type="subcellular location">
    <subcellularLocation>
        <location evidence="1">Membrane</location>
        <topology evidence="1">Single-pass membrane protein</topology>
    </subcellularLocation>
</comment>
<dbReference type="STRING" id="29655.A0A0K9NTE9"/>
<feature type="domain" description="Protein kinase" evidence="16">
    <location>
        <begin position="104"/>
        <end position="280"/>
    </location>
</feature>
<dbReference type="Gene3D" id="1.10.510.10">
    <property type="entry name" value="Transferase(Phosphotransferase) domain 1"/>
    <property type="match status" value="1"/>
</dbReference>
<comment type="catalytic activity">
    <reaction evidence="13">
        <text>L-seryl-[protein] + ATP = O-phospho-L-seryl-[protein] + ADP + H(+)</text>
        <dbReference type="Rhea" id="RHEA:17989"/>
        <dbReference type="Rhea" id="RHEA-COMP:9863"/>
        <dbReference type="Rhea" id="RHEA-COMP:11604"/>
        <dbReference type="ChEBI" id="CHEBI:15378"/>
        <dbReference type="ChEBI" id="CHEBI:29999"/>
        <dbReference type="ChEBI" id="CHEBI:30616"/>
        <dbReference type="ChEBI" id="CHEBI:83421"/>
        <dbReference type="ChEBI" id="CHEBI:456216"/>
        <dbReference type="EC" id="2.7.11.1"/>
    </reaction>
</comment>
<reference evidence="18" key="1">
    <citation type="journal article" date="2016" name="Nature">
        <title>The genome of the seagrass Zostera marina reveals angiosperm adaptation to the sea.</title>
        <authorList>
            <person name="Olsen J.L."/>
            <person name="Rouze P."/>
            <person name="Verhelst B."/>
            <person name="Lin Y.-C."/>
            <person name="Bayer T."/>
            <person name="Collen J."/>
            <person name="Dattolo E."/>
            <person name="De Paoli E."/>
            <person name="Dittami S."/>
            <person name="Maumus F."/>
            <person name="Michel G."/>
            <person name="Kersting A."/>
            <person name="Lauritano C."/>
            <person name="Lohaus R."/>
            <person name="Toepel M."/>
            <person name="Tonon T."/>
            <person name="Vanneste K."/>
            <person name="Amirebrahimi M."/>
            <person name="Brakel J."/>
            <person name="Bostroem C."/>
            <person name="Chovatia M."/>
            <person name="Grimwood J."/>
            <person name="Jenkins J.W."/>
            <person name="Jueterbock A."/>
            <person name="Mraz A."/>
            <person name="Stam W.T."/>
            <person name="Tice H."/>
            <person name="Bornberg-Bauer E."/>
            <person name="Green P.J."/>
            <person name="Pearson G.A."/>
            <person name="Procaccini G."/>
            <person name="Duarte C.M."/>
            <person name="Schmutz J."/>
            <person name="Reusch T.B.H."/>
            <person name="Van de Peer Y."/>
        </authorList>
    </citation>
    <scope>NUCLEOTIDE SEQUENCE [LARGE SCALE GENOMIC DNA]</scope>
    <source>
        <strain evidence="18">cv. Finnish</strain>
    </source>
</reference>
<dbReference type="EMBL" id="LFYR01001803">
    <property type="protein sequence ID" value="KMZ59215.1"/>
    <property type="molecule type" value="Genomic_DNA"/>
</dbReference>
<evidence type="ECO:0000256" key="2">
    <source>
        <dbReference type="ARBA" id="ARBA00012513"/>
    </source>
</evidence>
<dbReference type="PROSITE" id="PS00107">
    <property type="entry name" value="PROTEIN_KINASE_ATP"/>
    <property type="match status" value="1"/>
</dbReference>
<evidence type="ECO:0000256" key="5">
    <source>
        <dbReference type="ARBA" id="ARBA00022679"/>
    </source>
</evidence>
<dbReference type="InterPro" id="IPR000719">
    <property type="entry name" value="Prot_kinase_dom"/>
</dbReference>
<evidence type="ECO:0000256" key="4">
    <source>
        <dbReference type="ARBA" id="ARBA00022553"/>
    </source>
</evidence>
<dbReference type="OrthoDB" id="905804at2759"/>
<keyword evidence="4" id="KW-0597">Phosphoprotein</keyword>
<evidence type="ECO:0000256" key="3">
    <source>
        <dbReference type="ARBA" id="ARBA00022527"/>
    </source>
</evidence>
<evidence type="ECO:0000256" key="15">
    <source>
        <dbReference type="SAM" id="Phobius"/>
    </source>
</evidence>
<dbReference type="GO" id="GO:0005524">
    <property type="term" value="F:ATP binding"/>
    <property type="evidence" value="ECO:0007669"/>
    <property type="project" value="UniProtKB-UniRule"/>
</dbReference>
<keyword evidence="18" id="KW-1185">Reference proteome</keyword>
<dbReference type="PROSITE" id="PS50011">
    <property type="entry name" value="PROTEIN_KINASE_DOM"/>
    <property type="match status" value="1"/>
</dbReference>
<proteinExistence type="predicted"/>
<sequence>MEADGVLKQISFFGFQLWIVIGIFVVVAFLLLSVSTLICFVSRRKPINGNVINDMIKYPTSHLISIPPTSEKSNIRSSKRIPLLDWPGGYWYNLKELEDATDGFSDKNKIGEGEYGSVYVGVLKDHTQVAIKILLSNTTGQAEIADSEFKVEVEAIGQARHKNLVRLLGYCVQHLNKRMVVYEYMDNGNLEQWIHEERIELTWDHRMNIILGTAKGLTYMHQGLEPKVIHRNIKSGNILLNKSWTPKISDFGLAKLMGEHSSAYVTTRVMGTFGYESNDY</sequence>
<dbReference type="PANTHER" id="PTHR47984">
    <property type="entry name" value="OS01G0323000 PROTEIN"/>
    <property type="match status" value="1"/>
</dbReference>
<feature type="transmembrane region" description="Helical" evidence="15">
    <location>
        <begin position="15"/>
        <end position="41"/>
    </location>
</feature>
<dbReference type="PANTHER" id="PTHR47984:SF22">
    <property type="entry name" value="OS03G0125600 PROTEIN"/>
    <property type="match status" value="1"/>
</dbReference>
<dbReference type="Pfam" id="PF07714">
    <property type="entry name" value="PK_Tyr_Ser-Thr"/>
    <property type="match status" value="1"/>
</dbReference>
<evidence type="ECO:0000256" key="12">
    <source>
        <dbReference type="ARBA" id="ARBA00047899"/>
    </source>
</evidence>
<dbReference type="InterPro" id="IPR011009">
    <property type="entry name" value="Kinase-like_dom_sf"/>
</dbReference>